<dbReference type="Proteomes" id="UP001348098">
    <property type="component" value="Unassembled WGS sequence"/>
</dbReference>
<keyword evidence="3" id="KW-1185">Reference proteome</keyword>
<evidence type="ECO:0000256" key="1">
    <source>
        <dbReference type="SAM" id="Phobius"/>
    </source>
</evidence>
<gene>
    <name evidence="2" type="ORF">U3653_29980</name>
</gene>
<feature type="transmembrane region" description="Helical" evidence="1">
    <location>
        <begin position="155"/>
        <end position="178"/>
    </location>
</feature>
<evidence type="ECO:0008006" key="4">
    <source>
        <dbReference type="Google" id="ProtNLM"/>
    </source>
</evidence>
<reference evidence="2 3" key="1">
    <citation type="submission" date="2023-12" db="EMBL/GenBank/DDBJ databases">
        <title>novel species in genus Nocarida.</title>
        <authorList>
            <person name="Li Z."/>
        </authorList>
    </citation>
    <scope>NUCLEOTIDE SEQUENCE [LARGE SCALE GENOMIC DNA]</scope>
    <source>
        <strain evidence="2 3">CDC186</strain>
    </source>
</reference>
<sequence length="285" mass="30612">MKGLSALRTAVRWSFAAVLPGESALVVCRVSGTSIAPPVRLAVELSVFAVLTAAATLLALDSHRRRRAALTWRQAITAAVTDLVPAVVRKLVAHEFALVTSFLRWATRRGPHGVRDGDVAVPYASGQAAVMYGFLVVCVVETAALAYLIPWPLVHAVVLVIDVWGVFFVTALHASCVVRPHVIGADGSLRLRYGALLDIHIPAERIASVRVHRRYPDTRLAAVDSDAAADLAVAGQTSVTVSLTEPIVFTRPLGKPARARTFRYFAEDPASAVTQLRARASLDRS</sequence>
<dbReference type="RefSeq" id="WP_195082993.1">
    <property type="nucleotide sequence ID" value="NZ_JAYESH010000019.1"/>
</dbReference>
<protein>
    <recommendedName>
        <fullName evidence="4">Integral membrane protein</fullName>
    </recommendedName>
</protein>
<feature type="transmembrane region" description="Helical" evidence="1">
    <location>
        <begin position="129"/>
        <end position="149"/>
    </location>
</feature>
<accession>A0ABU6B3C9</accession>
<dbReference type="EMBL" id="JAYKYQ010000017">
    <property type="protein sequence ID" value="MEB3514273.1"/>
    <property type="molecule type" value="Genomic_DNA"/>
</dbReference>
<organism evidence="2 3">
    <name type="scientific">Nocardia implantans</name>
    <dbReference type="NCBI Taxonomy" id="3108168"/>
    <lineage>
        <taxon>Bacteria</taxon>
        <taxon>Bacillati</taxon>
        <taxon>Actinomycetota</taxon>
        <taxon>Actinomycetes</taxon>
        <taxon>Mycobacteriales</taxon>
        <taxon>Nocardiaceae</taxon>
        <taxon>Nocardia</taxon>
    </lineage>
</organism>
<comment type="caution">
    <text evidence="2">The sequence shown here is derived from an EMBL/GenBank/DDBJ whole genome shotgun (WGS) entry which is preliminary data.</text>
</comment>
<name>A0ABU6B3C9_9NOCA</name>
<feature type="transmembrane region" description="Helical" evidence="1">
    <location>
        <begin position="40"/>
        <end position="60"/>
    </location>
</feature>
<keyword evidence="1" id="KW-0812">Transmembrane</keyword>
<keyword evidence="1" id="KW-1133">Transmembrane helix</keyword>
<proteinExistence type="predicted"/>
<evidence type="ECO:0000313" key="3">
    <source>
        <dbReference type="Proteomes" id="UP001348098"/>
    </source>
</evidence>
<evidence type="ECO:0000313" key="2">
    <source>
        <dbReference type="EMBL" id="MEB3514273.1"/>
    </source>
</evidence>
<keyword evidence="1" id="KW-0472">Membrane</keyword>